<dbReference type="GO" id="GO:0000160">
    <property type="term" value="P:phosphorelay signal transduction system"/>
    <property type="evidence" value="ECO:0007669"/>
    <property type="project" value="InterPro"/>
</dbReference>
<dbReference type="InterPro" id="IPR005158">
    <property type="entry name" value="BTAD"/>
</dbReference>
<keyword evidence="2" id="KW-0805">Transcription regulation</keyword>
<dbReference type="EMBL" id="WMBB01000005">
    <property type="protein sequence ID" value="MTE13335.1"/>
    <property type="molecule type" value="Genomic_DNA"/>
</dbReference>
<dbReference type="PROSITE" id="PS51755">
    <property type="entry name" value="OMPR_PHOB"/>
    <property type="match status" value="1"/>
</dbReference>
<name>A0A6I3KY79_9NOCA</name>
<dbReference type="PANTHER" id="PTHR35807:SF1">
    <property type="entry name" value="TRANSCRIPTIONAL REGULATOR REDD"/>
    <property type="match status" value="1"/>
</dbReference>
<accession>A0A6I3KY79</accession>
<sequence>MEFGIVGPIEARRADGSPFPIGGPQVRALLAALALDAGRVVGRKRLIDELYGEQPPGDAGHALQSQVSRLRRALRNGVGEGELVQSGGAGYRLAVDPEAVDALRFGRLAARGRKAVQDKDFGAAMTLLEEALGLWRGPALADVRDAPFAQGRAARLTEARLAAEEDRAEAALAVGEPLAVVGYLSELVAAQPLRERARALLMRGLYAAGRQAEALESFEQGRRLLADELGADPSAELMDAHLAILRADVGAAVSNRRLPTPLTSFVGRDAELARLAPLVARARLVTLTGPGGTGKTRLALAAGSRVRGEVCFVEMAPLVDGVQAAQAIANALGGRDLSARAAGGPRDTESRLVVMLVDRPLLLILDNCEHVVLDVARLAHRLLVACPGLRILATSREALRVTGEMLFPVPQLPTAPTDSALADQLAAPAVRLFAERAAAVSLRTRAPSAWSPASAPASTRPGPARAPGPPRRRPRQPPIRPALVRRRRPRSRCPPDRRASLVLVAHRPLRRRPGRRQSPATRTEFGPGGSHVPRRAAGRSRRRAVRGVCGGGRAGT</sequence>
<dbReference type="InterPro" id="IPR011990">
    <property type="entry name" value="TPR-like_helical_dom_sf"/>
</dbReference>
<gene>
    <name evidence="8" type="ORF">GLP40_11180</name>
</gene>
<reference evidence="8 9" key="1">
    <citation type="submission" date="2019-11" db="EMBL/GenBank/DDBJ databases">
        <title>Nocardia sp. nov. CT2-14 isolated from soil.</title>
        <authorList>
            <person name="Kanchanasin P."/>
            <person name="Tanasupawat S."/>
            <person name="Yuki M."/>
            <person name="Kudo T."/>
        </authorList>
    </citation>
    <scope>NUCLEOTIDE SEQUENCE [LARGE SCALE GENOMIC DNA]</scope>
    <source>
        <strain evidence="8 9">CT2-14</strain>
    </source>
</reference>
<evidence type="ECO:0000313" key="8">
    <source>
        <dbReference type="EMBL" id="MTE13335.1"/>
    </source>
</evidence>
<dbReference type="InterPro" id="IPR016032">
    <property type="entry name" value="Sig_transdc_resp-reg_C-effctor"/>
</dbReference>
<evidence type="ECO:0000256" key="4">
    <source>
        <dbReference type="ARBA" id="ARBA00023163"/>
    </source>
</evidence>
<evidence type="ECO:0000259" key="7">
    <source>
        <dbReference type="PROSITE" id="PS51755"/>
    </source>
</evidence>
<protein>
    <recommendedName>
        <fullName evidence="7">OmpR/PhoB-type domain-containing protein</fullName>
    </recommendedName>
</protein>
<organism evidence="8 9">
    <name type="scientific">Nocardia aurantiaca</name>
    <dbReference type="NCBI Taxonomy" id="2675850"/>
    <lineage>
        <taxon>Bacteria</taxon>
        <taxon>Bacillati</taxon>
        <taxon>Actinomycetota</taxon>
        <taxon>Actinomycetes</taxon>
        <taxon>Mycobacteriales</taxon>
        <taxon>Nocardiaceae</taxon>
        <taxon>Nocardia</taxon>
    </lineage>
</organism>
<dbReference type="CDD" id="cd15831">
    <property type="entry name" value="BTAD"/>
    <property type="match status" value="1"/>
</dbReference>
<keyword evidence="3 5" id="KW-0238">DNA-binding</keyword>
<evidence type="ECO:0000256" key="5">
    <source>
        <dbReference type="PROSITE-ProRule" id="PRU01091"/>
    </source>
</evidence>
<evidence type="ECO:0000256" key="2">
    <source>
        <dbReference type="ARBA" id="ARBA00023015"/>
    </source>
</evidence>
<feature type="compositionally biased region" description="Low complexity" evidence="6">
    <location>
        <begin position="444"/>
        <end position="463"/>
    </location>
</feature>
<dbReference type="RefSeq" id="WP_154787843.1">
    <property type="nucleotide sequence ID" value="NZ_WMBB01000005.1"/>
</dbReference>
<evidence type="ECO:0000313" key="9">
    <source>
        <dbReference type="Proteomes" id="UP000432464"/>
    </source>
</evidence>
<feature type="domain" description="OmpR/PhoB-type" evidence="7">
    <location>
        <begin position="1"/>
        <end position="95"/>
    </location>
</feature>
<dbReference type="SMART" id="SM01043">
    <property type="entry name" value="BTAD"/>
    <property type="match status" value="1"/>
</dbReference>
<proteinExistence type="inferred from homology"/>
<dbReference type="Pfam" id="PF03704">
    <property type="entry name" value="BTAD"/>
    <property type="match status" value="1"/>
</dbReference>
<dbReference type="Gene3D" id="1.10.10.10">
    <property type="entry name" value="Winged helix-like DNA-binding domain superfamily/Winged helix DNA-binding domain"/>
    <property type="match status" value="1"/>
</dbReference>
<dbReference type="InterPro" id="IPR051677">
    <property type="entry name" value="AfsR-DnrI-RedD_regulator"/>
</dbReference>
<dbReference type="PANTHER" id="PTHR35807">
    <property type="entry name" value="TRANSCRIPTIONAL REGULATOR REDD-RELATED"/>
    <property type="match status" value="1"/>
</dbReference>
<dbReference type="SUPFAM" id="SSF52540">
    <property type="entry name" value="P-loop containing nucleoside triphosphate hydrolases"/>
    <property type="match status" value="1"/>
</dbReference>
<keyword evidence="4" id="KW-0804">Transcription</keyword>
<dbReference type="Pfam" id="PF00486">
    <property type="entry name" value="Trans_reg_C"/>
    <property type="match status" value="1"/>
</dbReference>
<dbReference type="AlphaFoldDB" id="A0A6I3KY79"/>
<dbReference type="InterPro" id="IPR036388">
    <property type="entry name" value="WH-like_DNA-bd_sf"/>
</dbReference>
<comment type="similarity">
    <text evidence="1">Belongs to the AfsR/DnrI/RedD regulatory family.</text>
</comment>
<feature type="DNA-binding region" description="OmpR/PhoB-type" evidence="5">
    <location>
        <begin position="1"/>
        <end position="95"/>
    </location>
</feature>
<dbReference type="InterPro" id="IPR001867">
    <property type="entry name" value="OmpR/PhoB-type_DNA-bd"/>
</dbReference>
<dbReference type="SMART" id="SM00862">
    <property type="entry name" value="Trans_reg_C"/>
    <property type="match status" value="1"/>
</dbReference>
<feature type="region of interest" description="Disordered" evidence="6">
    <location>
        <begin position="444"/>
        <end position="556"/>
    </location>
</feature>
<dbReference type="GO" id="GO:0003677">
    <property type="term" value="F:DNA binding"/>
    <property type="evidence" value="ECO:0007669"/>
    <property type="project" value="UniProtKB-UniRule"/>
</dbReference>
<dbReference type="Gene3D" id="1.25.40.10">
    <property type="entry name" value="Tetratricopeptide repeat domain"/>
    <property type="match status" value="1"/>
</dbReference>
<evidence type="ECO:0000256" key="6">
    <source>
        <dbReference type="SAM" id="MobiDB-lite"/>
    </source>
</evidence>
<dbReference type="Proteomes" id="UP000432464">
    <property type="component" value="Unassembled WGS sequence"/>
</dbReference>
<dbReference type="GO" id="GO:0006355">
    <property type="term" value="P:regulation of DNA-templated transcription"/>
    <property type="evidence" value="ECO:0007669"/>
    <property type="project" value="InterPro"/>
</dbReference>
<comment type="caution">
    <text evidence="8">The sequence shown here is derived from an EMBL/GenBank/DDBJ whole genome shotgun (WGS) entry which is preliminary data.</text>
</comment>
<evidence type="ECO:0000256" key="3">
    <source>
        <dbReference type="ARBA" id="ARBA00023125"/>
    </source>
</evidence>
<evidence type="ECO:0000256" key="1">
    <source>
        <dbReference type="ARBA" id="ARBA00005820"/>
    </source>
</evidence>
<dbReference type="InterPro" id="IPR027417">
    <property type="entry name" value="P-loop_NTPase"/>
</dbReference>
<dbReference type="SUPFAM" id="SSF48452">
    <property type="entry name" value="TPR-like"/>
    <property type="match status" value="1"/>
</dbReference>
<feature type="compositionally biased region" description="Basic residues" evidence="6">
    <location>
        <begin position="532"/>
        <end position="545"/>
    </location>
</feature>
<keyword evidence="9" id="KW-1185">Reference proteome</keyword>
<dbReference type="SUPFAM" id="SSF46894">
    <property type="entry name" value="C-terminal effector domain of the bipartite response regulators"/>
    <property type="match status" value="1"/>
</dbReference>